<keyword evidence="1" id="KW-1133">Transmembrane helix</keyword>
<protein>
    <recommendedName>
        <fullName evidence="5">Sulfotransferase domain-containing protein</fullName>
    </recommendedName>
</protein>
<dbReference type="Proteomes" id="UP000014760">
    <property type="component" value="Unassembled WGS sequence"/>
</dbReference>
<feature type="transmembrane region" description="Helical" evidence="1">
    <location>
        <begin position="7"/>
        <end position="29"/>
    </location>
</feature>
<dbReference type="OrthoDB" id="6138663at2759"/>
<evidence type="ECO:0008006" key="5">
    <source>
        <dbReference type="Google" id="ProtNLM"/>
    </source>
</evidence>
<dbReference type="SUPFAM" id="SSF52540">
    <property type="entry name" value="P-loop containing nucleoside triphosphate hydrolases"/>
    <property type="match status" value="1"/>
</dbReference>
<dbReference type="GO" id="GO:0006790">
    <property type="term" value="P:sulfur compound metabolic process"/>
    <property type="evidence" value="ECO:0007669"/>
    <property type="project" value="TreeGrafter"/>
</dbReference>
<evidence type="ECO:0000313" key="4">
    <source>
        <dbReference type="Proteomes" id="UP000014760"/>
    </source>
</evidence>
<dbReference type="Gene3D" id="3.40.50.300">
    <property type="entry name" value="P-loop containing nucleotide triphosphate hydrolases"/>
    <property type="match status" value="1"/>
</dbReference>
<evidence type="ECO:0000256" key="1">
    <source>
        <dbReference type="SAM" id="Phobius"/>
    </source>
</evidence>
<reference evidence="3" key="3">
    <citation type="submission" date="2015-06" db="UniProtKB">
        <authorList>
            <consortium name="EnsemblMetazoa"/>
        </authorList>
    </citation>
    <scope>IDENTIFICATION</scope>
</reference>
<dbReference type="Pfam" id="PF13469">
    <property type="entry name" value="Sulfotransfer_3"/>
    <property type="match status" value="1"/>
</dbReference>
<reference evidence="4" key="1">
    <citation type="submission" date="2012-12" db="EMBL/GenBank/DDBJ databases">
        <authorList>
            <person name="Hellsten U."/>
            <person name="Grimwood J."/>
            <person name="Chapman J.A."/>
            <person name="Shapiro H."/>
            <person name="Aerts A."/>
            <person name="Otillar R.P."/>
            <person name="Terry A.Y."/>
            <person name="Boore J.L."/>
            <person name="Simakov O."/>
            <person name="Marletaz F."/>
            <person name="Cho S.-J."/>
            <person name="Edsinger-Gonzales E."/>
            <person name="Havlak P."/>
            <person name="Kuo D.-H."/>
            <person name="Larsson T."/>
            <person name="Lv J."/>
            <person name="Arendt D."/>
            <person name="Savage R."/>
            <person name="Osoegawa K."/>
            <person name="de Jong P."/>
            <person name="Lindberg D.R."/>
            <person name="Seaver E.C."/>
            <person name="Weisblat D.A."/>
            <person name="Putnam N.H."/>
            <person name="Grigoriev I.V."/>
            <person name="Rokhsar D.S."/>
        </authorList>
    </citation>
    <scope>NUCLEOTIDE SEQUENCE</scope>
    <source>
        <strain evidence="4">I ESC-2004</strain>
    </source>
</reference>
<dbReference type="EMBL" id="KB294486">
    <property type="protein sequence ID" value="ELU14455.1"/>
    <property type="molecule type" value="Genomic_DNA"/>
</dbReference>
<keyword evidence="1" id="KW-0472">Membrane</keyword>
<dbReference type="GO" id="GO:0001517">
    <property type="term" value="F:N-acetylglucosamine 6-O-sulfotransferase activity"/>
    <property type="evidence" value="ECO:0007669"/>
    <property type="project" value="TreeGrafter"/>
</dbReference>
<gene>
    <name evidence="2" type="ORF">CAPTEDRAFT_210910</name>
</gene>
<accession>R7VFJ8</accession>
<dbReference type="InterPro" id="IPR051135">
    <property type="entry name" value="Gal/GlcNAc/GalNAc_ST"/>
</dbReference>
<dbReference type="OMA" id="AMEVCAN"/>
<sequence length="469" mass="54378">MRERTKRVLVACCLAVCFVFMFCGFYPFVEGFGTKFRHLVLNEVTTNFDTPSIKYETSTEESNKEAEYNDDPPVKLLIQAYMRGGSTLLGAVFNADPEGIMWYEPLDQLYGSLFGFPGHKTYKQIVFTGKFIEPKFRPLSHWEEQAVINYLNDIFSCNVYNLPRETFASNFIRHTDNFKAFRSCFNTKSQFSFNECKERSGIAHYCDEKESDDKSLRAVEYAESRKCHIILQKVAEIVGNNPSINMKQLKDSLNLTLSDETVMKFYVHELCLQGMYNTIKDCLKSTGTENACNKSRLRTAKVLRLKMQFVEPVLRAIPELYVLHYFRDPRAIAHSRINKTEQNDLVRLWEGETEFLCAEMYQDILAAESLTMQYPGHIHSYKYEDLVEDMETSLGNLYEELGRELPRKVVNFLKSAMNADIDGGRYAVKRKNATSLIDSWRHEYPRDVVETVSKRNSCQFVLQYLGYTV</sequence>
<proteinExistence type="predicted"/>
<dbReference type="PANTHER" id="PTHR10704:SF44">
    <property type="entry name" value="LD35051P-RELATED"/>
    <property type="match status" value="1"/>
</dbReference>
<name>R7VFJ8_CAPTE</name>
<dbReference type="GO" id="GO:0006044">
    <property type="term" value="P:N-acetylglucosamine metabolic process"/>
    <property type="evidence" value="ECO:0007669"/>
    <property type="project" value="TreeGrafter"/>
</dbReference>
<evidence type="ECO:0000313" key="3">
    <source>
        <dbReference type="EnsemblMetazoa" id="CapteP210910"/>
    </source>
</evidence>
<dbReference type="InterPro" id="IPR027417">
    <property type="entry name" value="P-loop_NTPase"/>
</dbReference>
<keyword evidence="1" id="KW-0812">Transmembrane</keyword>
<reference evidence="2 4" key="2">
    <citation type="journal article" date="2013" name="Nature">
        <title>Insights into bilaterian evolution from three spiralian genomes.</title>
        <authorList>
            <person name="Simakov O."/>
            <person name="Marletaz F."/>
            <person name="Cho S.J."/>
            <person name="Edsinger-Gonzales E."/>
            <person name="Havlak P."/>
            <person name="Hellsten U."/>
            <person name="Kuo D.H."/>
            <person name="Larsson T."/>
            <person name="Lv J."/>
            <person name="Arendt D."/>
            <person name="Savage R."/>
            <person name="Osoegawa K."/>
            <person name="de Jong P."/>
            <person name="Grimwood J."/>
            <person name="Chapman J.A."/>
            <person name="Shapiro H."/>
            <person name="Aerts A."/>
            <person name="Otillar R.P."/>
            <person name="Terry A.Y."/>
            <person name="Boore J.L."/>
            <person name="Grigoriev I.V."/>
            <person name="Lindberg D.R."/>
            <person name="Seaver E.C."/>
            <person name="Weisblat D.A."/>
            <person name="Putnam N.H."/>
            <person name="Rokhsar D.S."/>
        </authorList>
    </citation>
    <scope>NUCLEOTIDE SEQUENCE</scope>
    <source>
        <strain evidence="2 4">I ESC-2004</strain>
    </source>
</reference>
<evidence type="ECO:0000313" key="2">
    <source>
        <dbReference type="EMBL" id="ELU14455.1"/>
    </source>
</evidence>
<dbReference type="EMBL" id="AMQN01004841">
    <property type="status" value="NOT_ANNOTATED_CDS"/>
    <property type="molecule type" value="Genomic_DNA"/>
</dbReference>
<dbReference type="EnsemblMetazoa" id="CapteT210910">
    <property type="protein sequence ID" value="CapteP210910"/>
    <property type="gene ID" value="CapteG210910"/>
</dbReference>
<dbReference type="HOGENOM" id="CLU_028381_2_1_1"/>
<dbReference type="AlphaFoldDB" id="R7VFJ8"/>
<keyword evidence="4" id="KW-1185">Reference proteome</keyword>
<organism evidence="2">
    <name type="scientific">Capitella teleta</name>
    <name type="common">Polychaete worm</name>
    <dbReference type="NCBI Taxonomy" id="283909"/>
    <lineage>
        <taxon>Eukaryota</taxon>
        <taxon>Metazoa</taxon>
        <taxon>Spiralia</taxon>
        <taxon>Lophotrochozoa</taxon>
        <taxon>Annelida</taxon>
        <taxon>Polychaeta</taxon>
        <taxon>Sedentaria</taxon>
        <taxon>Scolecida</taxon>
        <taxon>Capitellidae</taxon>
        <taxon>Capitella</taxon>
    </lineage>
</organism>
<dbReference type="PANTHER" id="PTHR10704">
    <property type="entry name" value="CARBOHYDRATE SULFOTRANSFERASE"/>
    <property type="match status" value="1"/>
</dbReference>